<evidence type="ECO:0000313" key="13">
    <source>
        <dbReference type="Proteomes" id="UP000095495"/>
    </source>
</evidence>
<keyword evidence="6 9" id="KW-0472">Membrane</keyword>
<organism evidence="10 12">
    <name type="scientific">Roseburia faecis</name>
    <dbReference type="NCBI Taxonomy" id="301302"/>
    <lineage>
        <taxon>Bacteria</taxon>
        <taxon>Bacillati</taxon>
        <taxon>Bacillota</taxon>
        <taxon>Clostridia</taxon>
        <taxon>Lachnospirales</taxon>
        <taxon>Lachnospiraceae</taxon>
        <taxon>Roseburia</taxon>
    </lineage>
</organism>
<dbReference type="InterPro" id="IPR011922">
    <property type="entry name" value="Cell_div_FtsL"/>
</dbReference>
<evidence type="ECO:0000256" key="5">
    <source>
        <dbReference type="ARBA" id="ARBA00022989"/>
    </source>
</evidence>
<dbReference type="EMBL" id="CVRR01000048">
    <property type="protein sequence ID" value="CRL41698.1"/>
    <property type="molecule type" value="Genomic_DNA"/>
</dbReference>
<reference evidence="12" key="1">
    <citation type="submission" date="2015-05" db="EMBL/GenBank/DDBJ databases">
        <authorList>
            <consortium name="Pathogen Informatics"/>
        </authorList>
    </citation>
    <scope>NUCLEOTIDE SEQUENCE [LARGE SCALE GENOMIC DNA]</scope>
    <source>
        <strain evidence="11 13">2789STDY5608863</strain>
        <strain evidence="12">M72</strain>
    </source>
</reference>
<comment type="subcellular location">
    <subcellularLocation>
        <location evidence="1">Cell membrane</location>
        <topology evidence="1">Single-pass type II membrane protein</topology>
    </subcellularLocation>
</comment>
<dbReference type="EMBL" id="CYXV01000004">
    <property type="protein sequence ID" value="CUM87361.1"/>
    <property type="molecule type" value="Genomic_DNA"/>
</dbReference>
<keyword evidence="12" id="KW-1185">Reference proteome</keyword>
<evidence type="ECO:0000313" key="12">
    <source>
        <dbReference type="Proteomes" id="UP000049979"/>
    </source>
</evidence>
<proteinExistence type="predicted"/>
<dbReference type="RefSeq" id="WP_055068522.1">
    <property type="nucleotide sequence ID" value="NZ_CP173697.1"/>
</dbReference>
<feature type="transmembrane region" description="Helical" evidence="9">
    <location>
        <begin position="57"/>
        <end position="76"/>
    </location>
</feature>
<evidence type="ECO:0000313" key="10">
    <source>
        <dbReference type="EMBL" id="CRL41698.1"/>
    </source>
</evidence>
<keyword evidence="2" id="KW-1003">Cell membrane</keyword>
<dbReference type="Proteomes" id="UP000049979">
    <property type="component" value="Unassembled WGS sequence"/>
</dbReference>
<protein>
    <submittedName>
        <fullName evidence="11">Protein required for the initiation of cell division</fullName>
    </submittedName>
</protein>
<evidence type="ECO:0000256" key="6">
    <source>
        <dbReference type="ARBA" id="ARBA00023136"/>
    </source>
</evidence>
<feature type="compositionally biased region" description="Basic and acidic residues" evidence="8">
    <location>
        <begin position="14"/>
        <end position="34"/>
    </location>
</feature>
<evidence type="ECO:0000256" key="2">
    <source>
        <dbReference type="ARBA" id="ARBA00022475"/>
    </source>
</evidence>
<keyword evidence="7" id="KW-0131">Cell cycle</keyword>
<dbReference type="STRING" id="301302.ERS852420_01230"/>
<evidence type="ECO:0000313" key="11">
    <source>
        <dbReference type="EMBL" id="CUM87361.1"/>
    </source>
</evidence>
<dbReference type="GeneID" id="99746810"/>
<dbReference type="Proteomes" id="UP000095495">
    <property type="component" value="Unassembled WGS sequence"/>
</dbReference>
<gene>
    <name evidence="11" type="ORF">ERS852420_01230</name>
    <name evidence="10" type="ORF">M72_13381</name>
</gene>
<feature type="compositionally biased region" description="Polar residues" evidence="8">
    <location>
        <begin position="1"/>
        <end position="12"/>
    </location>
</feature>
<evidence type="ECO:0000256" key="7">
    <source>
        <dbReference type="ARBA" id="ARBA00023306"/>
    </source>
</evidence>
<accession>A0A0M6WWB6</accession>
<evidence type="ECO:0000256" key="3">
    <source>
        <dbReference type="ARBA" id="ARBA00022618"/>
    </source>
</evidence>
<name>A0A0M6WWB6_9FIRM</name>
<reference evidence="10" key="2">
    <citation type="submission" date="2015-05" db="EMBL/GenBank/DDBJ databases">
        <authorList>
            <person name="Wang D.B."/>
            <person name="Wang M."/>
        </authorList>
    </citation>
    <scope>NUCLEOTIDE SEQUENCE [LARGE SCALE GENOMIC DNA]</scope>
    <source>
        <strain evidence="10">M72</strain>
    </source>
</reference>
<dbReference type="OrthoDB" id="2051525at2"/>
<evidence type="ECO:0000256" key="4">
    <source>
        <dbReference type="ARBA" id="ARBA00022692"/>
    </source>
</evidence>
<evidence type="ECO:0000256" key="9">
    <source>
        <dbReference type="SAM" id="Phobius"/>
    </source>
</evidence>
<sequence length="157" mass="18432">MSSKNYYVNGNTVRELDTPVRHNQRTRKEIEEARRRKNRRNAARRNRQRAMEMSRGYVVFLTVCVVVSALIAVLFVQMQSQMTTRMKNVANLESQLADLRADNDARYKNLTTSTDLEHIKKVAMKKLGMKYPTEKQVVYYTVENSNFMDQYEDIPSK</sequence>
<evidence type="ECO:0000256" key="1">
    <source>
        <dbReference type="ARBA" id="ARBA00004401"/>
    </source>
</evidence>
<dbReference type="GO" id="GO:0005886">
    <property type="term" value="C:plasma membrane"/>
    <property type="evidence" value="ECO:0007669"/>
    <property type="project" value="UniProtKB-SubCell"/>
</dbReference>
<feature type="compositionally biased region" description="Basic residues" evidence="8">
    <location>
        <begin position="35"/>
        <end position="47"/>
    </location>
</feature>
<dbReference type="AlphaFoldDB" id="A0A0M6WWB6"/>
<dbReference type="GO" id="GO:0051301">
    <property type="term" value="P:cell division"/>
    <property type="evidence" value="ECO:0007669"/>
    <property type="project" value="UniProtKB-KW"/>
</dbReference>
<feature type="region of interest" description="Disordered" evidence="8">
    <location>
        <begin position="1"/>
        <end position="47"/>
    </location>
</feature>
<dbReference type="Pfam" id="PF04999">
    <property type="entry name" value="FtsL"/>
    <property type="match status" value="1"/>
</dbReference>
<keyword evidence="4 9" id="KW-0812">Transmembrane</keyword>
<evidence type="ECO:0000256" key="8">
    <source>
        <dbReference type="SAM" id="MobiDB-lite"/>
    </source>
</evidence>
<keyword evidence="5 9" id="KW-1133">Transmembrane helix</keyword>
<keyword evidence="3 11" id="KW-0132">Cell division</keyword>